<dbReference type="GO" id="GO:0005634">
    <property type="term" value="C:nucleus"/>
    <property type="evidence" value="ECO:0007669"/>
    <property type="project" value="UniProtKB-SubCell"/>
</dbReference>
<name>A0A194VXK6_CYTMA</name>
<feature type="region of interest" description="Disordered" evidence="6">
    <location>
        <begin position="1"/>
        <end position="22"/>
    </location>
</feature>
<evidence type="ECO:0000256" key="5">
    <source>
        <dbReference type="ARBA" id="ARBA00023242"/>
    </source>
</evidence>
<dbReference type="InterPro" id="IPR001138">
    <property type="entry name" value="Zn2Cys6_DnaBD"/>
</dbReference>
<gene>
    <name evidence="8" type="ORF">VM1G_04659</name>
</gene>
<proteinExistence type="predicted"/>
<dbReference type="GO" id="GO:0000976">
    <property type="term" value="F:transcription cis-regulatory region binding"/>
    <property type="evidence" value="ECO:0007669"/>
    <property type="project" value="TreeGrafter"/>
</dbReference>
<dbReference type="GO" id="GO:0008270">
    <property type="term" value="F:zinc ion binding"/>
    <property type="evidence" value="ECO:0007669"/>
    <property type="project" value="InterPro"/>
</dbReference>
<protein>
    <submittedName>
        <fullName evidence="8">Transcriptional regulator WAR1</fullName>
    </submittedName>
</protein>
<dbReference type="Proteomes" id="UP000078559">
    <property type="component" value="Chromosome 4"/>
</dbReference>
<comment type="subcellular location">
    <subcellularLocation>
        <location evidence="1">Nucleus</location>
    </subcellularLocation>
</comment>
<keyword evidence="4" id="KW-0804">Transcription</keyword>
<dbReference type="AlphaFoldDB" id="A0A194VXK6"/>
<accession>A0A194VXK6</accession>
<dbReference type="PANTHER" id="PTHR31845">
    <property type="entry name" value="FINGER DOMAIN PROTEIN, PUTATIVE-RELATED"/>
    <property type="match status" value="1"/>
</dbReference>
<dbReference type="GO" id="GO:0000981">
    <property type="term" value="F:DNA-binding transcription factor activity, RNA polymerase II-specific"/>
    <property type="evidence" value="ECO:0007669"/>
    <property type="project" value="InterPro"/>
</dbReference>
<organism evidence="8 9">
    <name type="scientific">Cytospora mali</name>
    <name type="common">Apple Valsa canker fungus</name>
    <name type="synonym">Valsa mali</name>
    <dbReference type="NCBI Taxonomy" id="578113"/>
    <lineage>
        <taxon>Eukaryota</taxon>
        <taxon>Fungi</taxon>
        <taxon>Dikarya</taxon>
        <taxon>Ascomycota</taxon>
        <taxon>Pezizomycotina</taxon>
        <taxon>Sordariomycetes</taxon>
        <taxon>Sordariomycetidae</taxon>
        <taxon>Diaporthales</taxon>
        <taxon>Cytosporaceae</taxon>
        <taxon>Cytospora</taxon>
    </lineage>
</organism>
<feature type="compositionally biased region" description="Polar residues" evidence="6">
    <location>
        <begin position="121"/>
        <end position="161"/>
    </location>
</feature>
<feature type="domain" description="Zn(2)-C6 fungal-type" evidence="7">
    <location>
        <begin position="25"/>
        <end position="59"/>
    </location>
</feature>
<keyword evidence="5" id="KW-0539">Nucleus</keyword>
<evidence type="ECO:0000256" key="6">
    <source>
        <dbReference type="SAM" id="MobiDB-lite"/>
    </source>
</evidence>
<feature type="compositionally biased region" description="Gly residues" evidence="6">
    <location>
        <begin position="694"/>
        <end position="705"/>
    </location>
</feature>
<dbReference type="InterPro" id="IPR051089">
    <property type="entry name" value="prtT"/>
</dbReference>
<evidence type="ECO:0000313" key="9">
    <source>
        <dbReference type="Proteomes" id="UP000078559"/>
    </source>
</evidence>
<dbReference type="InterPro" id="IPR036864">
    <property type="entry name" value="Zn2-C6_fun-type_DNA-bd_sf"/>
</dbReference>
<dbReference type="CDD" id="cd00067">
    <property type="entry name" value="GAL4"/>
    <property type="match status" value="1"/>
</dbReference>
<dbReference type="PROSITE" id="PS50048">
    <property type="entry name" value="ZN2_CY6_FUNGAL_2"/>
    <property type="match status" value="1"/>
</dbReference>
<evidence type="ECO:0000313" key="8">
    <source>
        <dbReference type="EMBL" id="KUI68976.1"/>
    </source>
</evidence>
<evidence type="ECO:0000256" key="3">
    <source>
        <dbReference type="ARBA" id="ARBA00023125"/>
    </source>
</evidence>
<dbReference type="EMBL" id="CM003101">
    <property type="protein sequence ID" value="KUI68976.1"/>
    <property type="molecule type" value="Genomic_DNA"/>
</dbReference>
<feature type="compositionally biased region" description="Low complexity" evidence="6">
    <location>
        <begin position="92"/>
        <end position="113"/>
    </location>
</feature>
<reference evidence="8" key="1">
    <citation type="submission" date="2014-12" db="EMBL/GenBank/DDBJ databases">
        <title>Genome Sequence of Valsa Canker Pathogens Uncovers a Specific Adaption of Colonization on Woody Bark.</title>
        <authorList>
            <person name="Yin Z."/>
            <person name="Liu H."/>
            <person name="Gao X."/>
            <person name="Li Z."/>
            <person name="Song N."/>
            <person name="Ke X."/>
            <person name="Dai Q."/>
            <person name="Wu Y."/>
            <person name="Sun Y."/>
            <person name="Xu J.-R."/>
            <person name="Kang Z.K."/>
            <person name="Wang L."/>
            <person name="Huang L."/>
        </authorList>
    </citation>
    <scope>NUCLEOTIDE SEQUENCE [LARGE SCALE GENOMIC DNA]</scope>
    <source>
        <strain evidence="8">03-8</strain>
    </source>
</reference>
<evidence type="ECO:0000256" key="1">
    <source>
        <dbReference type="ARBA" id="ARBA00004123"/>
    </source>
</evidence>
<dbReference type="PANTHER" id="PTHR31845:SF10">
    <property type="entry name" value="ZN(II)2CYS6 TRANSCRIPTION FACTOR (EUROFUNG)"/>
    <property type="match status" value="1"/>
</dbReference>
<evidence type="ECO:0000256" key="4">
    <source>
        <dbReference type="ARBA" id="ARBA00023163"/>
    </source>
</evidence>
<feature type="region of interest" description="Disordered" evidence="6">
    <location>
        <begin position="657"/>
        <end position="713"/>
    </location>
</feature>
<keyword evidence="3" id="KW-0238">DNA-binding</keyword>
<dbReference type="Gene3D" id="4.10.240.10">
    <property type="entry name" value="Zn(2)-C6 fungal-type DNA-binding domain"/>
    <property type="match status" value="1"/>
</dbReference>
<feature type="region of interest" description="Disordered" evidence="6">
    <location>
        <begin position="92"/>
        <end position="211"/>
    </location>
</feature>
<dbReference type="OrthoDB" id="5217604at2759"/>
<keyword evidence="9" id="KW-1185">Reference proteome</keyword>
<dbReference type="PROSITE" id="PS00463">
    <property type="entry name" value="ZN2_CY6_FUNGAL_1"/>
    <property type="match status" value="1"/>
</dbReference>
<dbReference type="CDD" id="cd12148">
    <property type="entry name" value="fungal_TF_MHR"/>
    <property type="match status" value="1"/>
</dbReference>
<sequence length="757" mass="83480">MPDSTPASADLSRATPEVQKYRPRACQSCARSKMRCVWPSEPGATPCHRCAKIKAPCTLPEINPRRRRGPSTRVGQLEEKIDGIMSLLNASQQISQNSPSSSGQTPPGSASGPVPSHEPNRNSIHQLLNPNVEPSTASVASNRTSDIPDATSTPPTSNNYHYNARLIPSAGLAPPTSMAAGPSTGTSTPHLPPDTPGSTFRGAARPPAPTSADAVEIIPGFTMTFYEADRALNLYRSLYAPCFPFVTVPVMVTPYELFEKTPFLFRTIVSVTTPQSPAIQADFKIWFRHYIAEHVVVNNERRLELLQALLVHIAWGDFHFFMDSQATNLIQLAVALVVDLGLNRWPLDFGRASFLMLKEAAVHNGLKKHFDRKHSLDELRASLGTFYVTSLLSTFFRRHNPLYYGSYLDKCREEIEQAQEYDSDKFLVALVRIQQLLSRAAELIPYGDDDASRRVNYAPIHMALTSIRKELDALIRDQPPEVECNALFWTHYHGTICRLFEPVIYIRSISRASGYDAAESNARTSALWTCLTAARDFFSAFMVIPPQNLLCTPFHSAHLSFMLVTASRLLFLGDETMSSSNTRDPDWNVAVARDNLNFEAICLRLVEYYDEADRMMTNLGRRGRYVENDKNVLCLFRDKVGWIRNWYLGRTRPSAAETFPGAYTQDPRGRGPSNSGTPAPPKDGTGIDALGTSASGGGHVGGHAGGSHVPTAQGGQAMDLDLGGLHGQLMMPGELDDSFWQAMLDTNGGMGWMDVQA</sequence>
<evidence type="ECO:0000256" key="2">
    <source>
        <dbReference type="ARBA" id="ARBA00023015"/>
    </source>
</evidence>
<dbReference type="SUPFAM" id="SSF57701">
    <property type="entry name" value="Zn2/Cys6 DNA-binding domain"/>
    <property type="match status" value="1"/>
</dbReference>
<keyword evidence="2" id="KW-0805">Transcription regulation</keyword>
<evidence type="ECO:0000259" key="7">
    <source>
        <dbReference type="PROSITE" id="PS50048"/>
    </source>
</evidence>